<dbReference type="Pfam" id="PF07841">
    <property type="entry name" value="DM4_12"/>
    <property type="match status" value="1"/>
</dbReference>
<keyword evidence="1" id="KW-0812">Transmembrane</keyword>
<feature type="chain" id="PRO_5035329083" evidence="2">
    <location>
        <begin position="29"/>
        <end position="275"/>
    </location>
</feature>
<keyword evidence="1" id="KW-1133">Transmembrane helix</keyword>
<evidence type="ECO:0000313" key="3">
    <source>
        <dbReference type="EMBL" id="CAH0111058.1"/>
    </source>
</evidence>
<comment type="caution">
    <text evidence="3">The sequence shown here is derived from an EMBL/GenBank/DDBJ whole genome shotgun (WGS) entry which is preliminary data.</text>
</comment>
<dbReference type="InterPro" id="IPR006631">
    <property type="entry name" value="DM4_12"/>
</dbReference>
<gene>
    <name evidence="3" type="ORF">DGAL_LOCUS14668</name>
</gene>
<feature type="signal peptide" evidence="2">
    <location>
        <begin position="1"/>
        <end position="28"/>
    </location>
</feature>
<name>A0A8J2S1H1_9CRUS</name>
<dbReference type="Proteomes" id="UP000789390">
    <property type="component" value="Unassembled WGS sequence"/>
</dbReference>
<feature type="transmembrane region" description="Helical" evidence="1">
    <location>
        <begin position="118"/>
        <end position="140"/>
    </location>
</feature>
<accession>A0A8J2S1H1</accession>
<evidence type="ECO:0000256" key="2">
    <source>
        <dbReference type="SAM" id="SignalP"/>
    </source>
</evidence>
<protein>
    <submittedName>
        <fullName evidence="3">Uncharacterized protein</fullName>
    </submittedName>
</protein>
<dbReference type="AlphaFoldDB" id="A0A8J2S1H1"/>
<evidence type="ECO:0000256" key="1">
    <source>
        <dbReference type="SAM" id="Phobius"/>
    </source>
</evidence>
<proteinExistence type="predicted"/>
<keyword evidence="2" id="KW-0732">Signal</keyword>
<sequence>MARGERIAMVTVALLLFGLSALVNGADAAENLFPVFPTYPVDGNMEDEARYGVISLTGATSNSTLNLSGIVLLGMSLSAAVCIWAYTHNLLDKTPDDRSQHLLSNQFKLSPSTSSLNYTLNLSGLLVLGLGVAAATMFWAHVTTLSDNKIKRSLNDDGTESLSVMLSNMHRSFERAEVYEPTCRQRIMCEIGAGQKMPATYPENSFGHSVNSFFGSTDGKKALIERLENHKRAKTYLMAWNEGKGGKVCKAAYDQCSMTKDSIDKFIESSEFKKQ</sequence>
<evidence type="ECO:0000313" key="4">
    <source>
        <dbReference type="Proteomes" id="UP000789390"/>
    </source>
</evidence>
<keyword evidence="4" id="KW-1185">Reference proteome</keyword>
<keyword evidence="1" id="KW-0472">Membrane</keyword>
<dbReference type="OrthoDB" id="6348342at2759"/>
<reference evidence="3" key="1">
    <citation type="submission" date="2021-11" db="EMBL/GenBank/DDBJ databases">
        <authorList>
            <person name="Schell T."/>
        </authorList>
    </citation>
    <scope>NUCLEOTIDE SEQUENCE</scope>
    <source>
        <strain evidence="3">M5</strain>
    </source>
</reference>
<organism evidence="3 4">
    <name type="scientific">Daphnia galeata</name>
    <dbReference type="NCBI Taxonomy" id="27404"/>
    <lineage>
        <taxon>Eukaryota</taxon>
        <taxon>Metazoa</taxon>
        <taxon>Ecdysozoa</taxon>
        <taxon>Arthropoda</taxon>
        <taxon>Crustacea</taxon>
        <taxon>Branchiopoda</taxon>
        <taxon>Diplostraca</taxon>
        <taxon>Cladocera</taxon>
        <taxon>Anomopoda</taxon>
        <taxon>Daphniidae</taxon>
        <taxon>Daphnia</taxon>
    </lineage>
</organism>
<dbReference type="EMBL" id="CAKKLH010000309">
    <property type="protein sequence ID" value="CAH0111058.1"/>
    <property type="molecule type" value="Genomic_DNA"/>
</dbReference>
<feature type="transmembrane region" description="Helical" evidence="1">
    <location>
        <begin position="65"/>
        <end position="86"/>
    </location>
</feature>